<sequence>MNTFTGPVEPDHPVKWSQVNGVCNHAWRKDAFDSWRPCDAPQFNSVAVNEKARFSSLHPSCLAVANEKLFSIVLPSWRYAGLSRMWDHWSLPLIQELSVWLKLCLLSWEFLGCRVLQRRTVSSANTLG</sequence>
<keyword evidence="2" id="KW-1185">Reference proteome</keyword>
<protein>
    <submittedName>
        <fullName evidence="1">Uncharacterized protein</fullName>
    </submittedName>
</protein>
<comment type="caution">
    <text evidence="1">The sequence shown here is derived from an EMBL/GenBank/DDBJ whole genome shotgun (WGS) entry which is preliminary data.</text>
</comment>
<dbReference type="Proteomes" id="UP001157502">
    <property type="component" value="Chromosome 8"/>
</dbReference>
<name>A0ACC2GVW3_DALPE</name>
<evidence type="ECO:0000313" key="1">
    <source>
        <dbReference type="EMBL" id="KAJ8007801.1"/>
    </source>
</evidence>
<organism evidence="1 2">
    <name type="scientific">Dallia pectoralis</name>
    <name type="common">Alaska blackfish</name>
    <dbReference type="NCBI Taxonomy" id="75939"/>
    <lineage>
        <taxon>Eukaryota</taxon>
        <taxon>Metazoa</taxon>
        <taxon>Chordata</taxon>
        <taxon>Craniata</taxon>
        <taxon>Vertebrata</taxon>
        <taxon>Euteleostomi</taxon>
        <taxon>Actinopterygii</taxon>
        <taxon>Neopterygii</taxon>
        <taxon>Teleostei</taxon>
        <taxon>Protacanthopterygii</taxon>
        <taxon>Esociformes</taxon>
        <taxon>Umbridae</taxon>
        <taxon>Dallia</taxon>
    </lineage>
</organism>
<reference evidence="1" key="1">
    <citation type="submission" date="2021-05" db="EMBL/GenBank/DDBJ databases">
        <authorList>
            <person name="Pan Q."/>
            <person name="Jouanno E."/>
            <person name="Zahm M."/>
            <person name="Klopp C."/>
            <person name="Cabau C."/>
            <person name="Louis A."/>
            <person name="Berthelot C."/>
            <person name="Parey E."/>
            <person name="Roest Crollius H."/>
            <person name="Montfort J."/>
            <person name="Robinson-Rechavi M."/>
            <person name="Bouchez O."/>
            <person name="Lampietro C."/>
            <person name="Lopez Roques C."/>
            <person name="Donnadieu C."/>
            <person name="Postlethwait J."/>
            <person name="Bobe J."/>
            <person name="Dillon D."/>
            <person name="Chandos A."/>
            <person name="von Hippel F."/>
            <person name="Guiguen Y."/>
        </authorList>
    </citation>
    <scope>NUCLEOTIDE SEQUENCE</scope>
    <source>
        <strain evidence="1">YG-Jan2019</strain>
    </source>
</reference>
<gene>
    <name evidence="1" type="ORF">DPEC_G00097960</name>
</gene>
<evidence type="ECO:0000313" key="2">
    <source>
        <dbReference type="Proteomes" id="UP001157502"/>
    </source>
</evidence>
<dbReference type="EMBL" id="CM055735">
    <property type="protein sequence ID" value="KAJ8007801.1"/>
    <property type="molecule type" value="Genomic_DNA"/>
</dbReference>
<accession>A0ACC2GVW3</accession>
<proteinExistence type="predicted"/>